<comment type="similarity">
    <text evidence="1">Belongs to the metallo-dependent hydrolases superfamily. TatD-type hydrolase family.</text>
</comment>
<feature type="binding site" evidence="2">
    <location>
        <position position="107"/>
    </location>
    <ligand>
        <name>a divalent metal cation</name>
        <dbReference type="ChEBI" id="CHEBI:60240"/>
        <label>2</label>
    </ligand>
</feature>
<gene>
    <name evidence="3" type="ORF">DPMN_193188</name>
</gene>
<evidence type="ECO:0000313" key="4">
    <source>
        <dbReference type="Proteomes" id="UP000828390"/>
    </source>
</evidence>
<protein>
    <submittedName>
        <fullName evidence="3">Uncharacterized protein</fullName>
    </submittedName>
</protein>
<dbReference type="InterPro" id="IPR001130">
    <property type="entry name" value="TatD-like"/>
</dbReference>
<dbReference type="InterPro" id="IPR032466">
    <property type="entry name" value="Metal_Hydrolase"/>
</dbReference>
<dbReference type="GO" id="GO:0016788">
    <property type="term" value="F:hydrolase activity, acting on ester bonds"/>
    <property type="evidence" value="ECO:0007669"/>
    <property type="project" value="InterPro"/>
</dbReference>
<evidence type="ECO:0000256" key="2">
    <source>
        <dbReference type="PIRSR" id="PIRSR005902-1"/>
    </source>
</evidence>
<evidence type="ECO:0000256" key="1">
    <source>
        <dbReference type="ARBA" id="ARBA00009275"/>
    </source>
</evidence>
<accession>A0A9D4BDK2</accession>
<feature type="binding site" evidence="2">
    <location>
        <position position="40"/>
    </location>
    <ligand>
        <name>a divalent metal cation</name>
        <dbReference type="ChEBI" id="CHEBI:60240"/>
        <label>1</label>
    </ligand>
</feature>
<keyword evidence="2" id="KW-0479">Metal-binding</keyword>
<dbReference type="Proteomes" id="UP000828390">
    <property type="component" value="Unassembled WGS sequence"/>
</dbReference>
<feature type="binding site" evidence="2">
    <location>
        <position position="75"/>
    </location>
    <ligand>
        <name>a divalent metal cation</name>
        <dbReference type="ChEBI" id="CHEBI:60240"/>
        <label>2</label>
    </ligand>
</feature>
<dbReference type="PANTHER" id="PTHR46363:SF1">
    <property type="entry name" value="DEOXYRIBONUCLEASE TATDN2-RELATED"/>
    <property type="match status" value="1"/>
</dbReference>
<comment type="caution">
    <text evidence="3">The sequence shown here is derived from an EMBL/GenBank/DDBJ whole genome shotgun (WGS) entry which is preliminary data.</text>
</comment>
<dbReference type="Pfam" id="PF01026">
    <property type="entry name" value="TatD_DNase"/>
    <property type="match status" value="1"/>
</dbReference>
<dbReference type="PANTHER" id="PTHR46363">
    <property type="entry name" value="DEOXYRIBONUCLEASE TATDN2-RELATED"/>
    <property type="match status" value="1"/>
</dbReference>
<name>A0A9D4BDK2_DREPO</name>
<dbReference type="Gene3D" id="3.20.20.140">
    <property type="entry name" value="Metal-dependent hydrolases"/>
    <property type="match status" value="1"/>
</dbReference>
<reference evidence="3" key="1">
    <citation type="journal article" date="2019" name="bioRxiv">
        <title>The Genome of the Zebra Mussel, Dreissena polymorpha: A Resource for Invasive Species Research.</title>
        <authorList>
            <person name="McCartney M.A."/>
            <person name="Auch B."/>
            <person name="Kono T."/>
            <person name="Mallez S."/>
            <person name="Zhang Y."/>
            <person name="Obille A."/>
            <person name="Becker A."/>
            <person name="Abrahante J.E."/>
            <person name="Garbe J."/>
            <person name="Badalamenti J.P."/>
            <person name="Herman A."/>
            <person name="Mangelson H."/>
            <person name="Liachko I."/>
            <person name="Sullivan S."/>
            <person name="Sone E.D."/>
            <person name="Koren S."/>
            <person name="Silverstein K.A.T."/>
            <person name="Beckman K.B."/>
            <person name="Gohl D.M."/>
        </authorList>
    </citation>
    <scope>NUCLEOTIDE SEQUENCE</scope>
    <source>
        <strain evidence="3">Duluth1</strain>
        <tissue evidence="3">Whole animal</tissue>
    </source>
</reference>
<reference evidence="3" key="2">
    <citation type="submission" date="2020-11" db="EMBL/GenBank/DDBJ databases">
        <authorList>
            <person name="McCartney M.A."/>
            <person name="Auch B."/>
            <person name="Kono T."/>
            <person name="Mallez S."/>
            <person name="Becker A."/>
            <person name="Gohl D.M."/>
            <person name="Silverstein K.A.T."/>
            <person name="Koren S."/>
            <person name="Bechman K.B."/>
            <person name="Herman A."/>
            <person name="Abrahante J.E."/>
            <person name="Garbe J."/>
        </authorList>
    </citation>
    <scope>NUCLEOTIDE SEQUENCE</scope>
    <source>
        <strain evidence="3">Duluth1</strain>
        <tissue evidence="3">Whole animal</tissue>
    </source>
</reference>
<dbReference type="SUPFAM" id="SSF51556">
    <property type="entry name" value="Metallo-dependent hydrolases"/>
    <property type="match status" value="1"/>
</dbReference>
<proteinExistence type="inferred from homology"/>
<evidence type="ECO:0000313" key="3">
    <source>
        <dbReference type="EMBL" id="KAH3691240.1"/>
    </source>
</evidence>
<dbReference type="GO" id="GO:0046872">
    <property type="term" value="F:metal ion binding"/>
    <property type="evidence" value="ECO:0007669"/>
    <property type="project" value="UniProtKB-KW"/>
</dbReference>
<dbReference type="AlphaFoldDB" id="A0A9D4BDK2"/>
<sequence>MAVALGIHPRHASRSTRTINEWLERLERLLRSERVVADGEIGVDHSEPPQNWHLQMDLLRLTIPLVKGNHVLVLHCRGMKDDCGTEAFMLLLNLLKRLPVTQKIHLHCFTGNAYVLSRWLERFPDTWFGFTNKVATFDNLQQEALTSVPESRLLLESYAPYFPLRGNKWSAPNQIYEAAARVAECRQVPVHPSCRRRRIMPNAYAGWESRYLLGLIGTSKLLTKR</sequence>
<organism evidence="3 4">
    <name type="scientific">Dreissena polymorpha</name>
    <name type="common">Zebra mussel</name>
    <name type="synonym">Mytilus polymorpha</name>
    <dbReference type="NCBI Taxonomy" id="45954"/>
    <lineage>
        <taxon>Eukaryota</taxon>
        <taxon>Metazoa</taxon>
        <taxon>Spiralia</taxon>
        <taxon>Lophotrochozoa</taxon>
        <taxon>Mollusca</taxon>
        <taxon>Bivalvia</taxon>
        <taxon>Autobranchia</taxon>
        <taxon>Heteroconchia</taxon>
        <taxon>Euheterodonta</taxon>
        <taxon>Imparidentia</taxon>
        <taxon>Neoheterodontei</taxon>
        <taxon>Myida</taxon>
        <taxon>Dreissenoidea</taxon>
        <taxon>Dreissenidae</taxon>
        <taxon>Dreissena</taxon>
    </lineage>
</organism>
<keyword evidence="4" id="KW-1185">Reference proteome</keyword>
<dbReference type="EMBL" id="JAIWYP010000041">
    <property type="protein sequence ID" value="KAH3691240.1"/>
    <property type="molecule type" value="Genomic_DNA"/>
</dbReference>
<dbReference type="PIRSF" id="PIRSF005902">
    <property type="entry name" value="DNase_TatD"/>
    <property type="match status" value="1"/>
</dbReference>